<evidence type="ECO:0000313" key="1">
    <source>
        <dbReference type="EMBL" id="KFB77431.1"/>
    </source>
</evidence>
<accession>A0A080M8X5</accession>
<proteinExistence type="predicted"/>
<organism evidence="1 2">
    <name type="scientific">Candidatus Accumulibacter cognatus</name>
    <dbReference type="NCBI Taxonomy" id="2954383"/>
    <lineage>
        <taxon>Bacteria</taxon>
        <taxon>Pseudomonadati</taxon>
        <taxon>Pseudomonadota</taxon>
        <taxon>Betaproteobacteria</taxon>
        <taxon>Candidatus Accumulibacter</taxon>
    </lineage>
</organism>
<dbReference type="STRING" id="1453999.AW06_001426"/>
<keyword evidence="2" id="KW-1185">Reference proteome</keyword>
<dbReference type="AlphaFoldDB" id="A0A080M8X5"/>
<name>A0A080M8X5_9PROT</name>
<sequence>MLVQHLTPGRGVGQAVDQTELGLQQLMHAAHDVRDHRLRRVEHPALDLELPVVGLEELLVEVHDRVFAAGAVAEVAQHGLHVRLRVVQQVDYLLDAEFVEVQLAAPAAGLEETGQHLAQEGVGDRHHVDHVALVHRRAGARHGARYGGREQAVGDRLRVHVGKLLLVQVVDQRRLEALQQLAQFAALALARQHLQHAIADALGEFCEPQRQIGGGGDHFAVAQFEGLRPALAPGLHVGGVARPCELGLQRVGHVVQLEAGVVVVPTQHAQRRLAGIEVARRLAEVGEGELALVFLPVG</sequence>
<dbReference type="EMBL" id="JDST02000026">
    <property type="protein sequence ID" value="KFB77431.1"/>
    <property type="molecule type" value="Genomic_DNA"/>
</dbReference>
<comment type="caution">
    <text evidence="1">The sequence shown here is derived from an EMBL/GenBank/DDBJ whole genome shotgun (WGS) entry which is preliminary data.</text>
</comment>
<gene>
    <name evidence="1" type="ORF">AW06_001426</name>
</gene>
<protein>
    <submittedName>
        <fullName evidence="1">Uncharacterized protein</fullName>
    </submittedName>
</protein>
<evidence type="ECO:0000313" key="2">
    <source>
        <dbReference type="Proteomes" id="UP000021315"/>
    </source>
</evidence>
<dbReference type="Proteomes" id="UP000021315">
    <property type="component" value="Unassembled WGS sequence"/>
</dbReference>
<reference evidence="1" key="1">
    <citation type="submission" date="2014-02" db="EMBL/GenBank/DDBJ databases">
        <title>Expanding our view of genomic diversity in Candidatus Accumulibacter clades.</title>
        <authorList>
            <person name="Skennerton C.T."/>
            <person name="Barr J.J."/>
            <person name="Slater F.R."/>
            <person name="Bond P.L."/>
            <person name="Tyson G.W."/>
        </authorList>
    </citation>
    <scope>NUCLEOTIDE SEQUENCE [LARGE SCALE GENOMIC DNA]</scope>
</reference>